<reference evidence="2 3" key="1">
    <citation type="journal article" date="2018" name="Int. J. Syst. Evol. Microbiol.">
        <title>Pseudooceanicola lipolyticus sp. nov., a marine alphaproteobacterium, reclassification of Oceanicola flagellatus as Pseudooceanicola flagellatus comb. nov. and emended description of the genus Pseudooceanicola.</title>
        <authorList>
            <person name="Huang M.-M."/>
            <person name="Guo L.-L."/>
            <person name="Wu Y.-H."/>
            <person name="Lai Q.-L."/>
            <person name="Shao Z.-Z."/>
            <person name="Wang C.-S."/>
            <person name="Wu M."/>
            <person name="Xu X.-W."/>
        </authorList>
    </citation>
    <scope>NUCLEOTIDE SEQUENCE [LARGE SCALE GENOMIC DNA]</scope>
    <source>
        <strain evidence="2 3">157</strain>
    </source>
</reference>
<evidence type="ECO:0000313" key="3">
    <source>
        <dbReference type="Proteomes" id="UP000231553"/>
    </source>
</evidence>
<dbReference type="Proteomes" id="UP000231553">
    <property type="component" value="Unassembled WGS sequence"/>
</dbReference>
<protein>
    <recommendedName>
        <fullName evidence="4">DUF177 domain-containing protein</fullName>
    </recommendedName>
</protein>
<dbReference type="Pfam" id="PF02620">
    <property type="entry name" value="YceD"/>
    <property type="match status" value="1"/>
</dbReference>
<dbReference type="RefSeq" id="WP_100162962.1">
    <property type="nucleotide sequence ID" value="NZ_PGTB01000051.1"/>
</dbReference>
<dbReference type="EMBL" id="PGTB01000051">
    <property type="protein sequence ID" value="PJE36231.1"/>
    <property type="molecule type" value="Genomic_DNA"/>
</dbReference>
<gene>
    <name evidence="2" type="ORF">CVM52_13110</name>
</gene>
<organism evidence="2 3">
    <name type="scientific">Pseudooceanicola lipolyticus</name>
    <dbReference type="NCBI Taxonomy" id="2029104"/>
    <lineage>
        <taxon>Bacteria</taxon>
        <taxon>Pseudomonadati</taxon>
        <taxon>Pseudomonadota</taxon>
        <taxon>Alphaproteobacteria</taxon>
        <taxon>Rhodobacterales</taxon>
        <taxon>Paracoccaceae</taxon>
        <taxon>Pseudooceanicola</taxon>
    </lineage>
</organism>
<comment type="caution">
    <text evidence="2">The sequence shown here is derived from an EMBL/GenBank/DDBJ whole genome shotgun (WGS) entry which is preliminary data.</text>
</comment>
<accession>A0A2M8J0C0</accession>
<keyword evidence="3" id="KW-1185">Reference proteome</keyword>
<dbReference type="AlphaFoldDB" id="A0A2M8J0C0"/>
<name>A0A2M8J0C0_9RHOB</name>
<sequence length="178" mass="19143">MTDSTNFRVADLDPHHPTPFDLRPGEDIRTALAAELGLLGLRKLSFTGTIAAQGRRDWVLSGKLGATVVQPCVVTLEPVTTRIDTEVMRTYVAGLAEPEALEVEMPEDDSVERLGATIDPASVMAEELALALPPYPRKDGVELGESVFAEPGTKPMTDDDAKPFAGLSGLRDTLKKQS</sequence>
<evidence type="ECO:0000313" key="2">
    <source>
        <dbReference type="EMBL" id="PJE36231.1"/>
    </source>
</evidence>
<dbReference type="OrthoDB" id="8443793at2"/>
<dbReference type="InterPro" id="IPR003772">
    <property type="entry name" value="YceD"/>
</dbReference>
<proteinExistence type="predicted"/>
<feature type="region of interest" description="Disordered" evidence="1">
    <location>
        <begin position="149"/>
        <end position="178"/>
    </location>
</feature>
<evidence type="ECO:0000256" key="1">
    <source>
        <dbReference type="SAM" id="MobiDB-lite"/>
    </source>
</evidence>
<evidence type="ECO:0008006" key="4">
    <source>
        <dbReference type="Google" id="ProtNLM"/>
    </source>
</evidence>